<dbReference type="KEGG" id="palr:HGI30_22660"/>
<organism evidence="3 4">
    <name type="scientific">Paenibacillus albicereus</name>
    <dbReference type="NCBI Taxonomy" id="2726185"/>
    <lineage>
        <taxon>Bacteria</taxon>
        <taxon>Bacillati</taxon>
        <taxon>Bacillota</taxon>
        <taxon>Bacilli</taxon>
        <taxon>Bacillales</taxon>
        <taxon>Paenibacillaceae</taxon>
        <taxon>Paenibacillus</taxon>
    </lineage>
</organism>
<protein>
    <submittedName>
        <fullName evidence="3">M56 family metallopeptidase</fullName>
    </submittedName>
</protein>
<dbReference type="PANTHER" id="PTHR34978:SF3">
    <property type="entry name" value="SLR0241 PROTEIN"/>
    <property type="match status" value="1"/>
</dbReference>
<feature type="transmembrane region" description="Helical" evidence="1">
    <location>
        <begin position="356"/>
        <end position="377"/>
    </location>
</feature>
<keyword evidence="1" id="KW-0812">Transmembrane</keyword>
<feature type="domain" description="Peptidase M56" evidence="2">
    <location>
        <begin position="10"/>
        <end position="313"/>
    </location>
</feature>
<dbReference type="InterPro" id="IPR052173">
    <property type="entry name" value="Beta-lactam_resp_regulator"/>
</dbReference>
<dbReference type="EMBL" id="CP051428">
    <property type="protein sequence ID" value="QJC54047.1"/>
    <property type="molecule type" value="Genomic_DNA"/>
</dbReference>
<evidence type="ECO:0000259" key="2">
    <source>
        <dbReference type="Pfam" id="PF05569"/>
    </source>
</evidence>
<accession>A0A6H2H310</accession>
<proteinExistence type="predicted"/>
<dbReference type="CDD" id="cd07341">
    <property type="entry name" value="M56_BlaR1_MecR1_like"/>
    <property type="match status" value="1"/>
</dbReference>
<keyword evidence="4" id="KW-1185">Reference proteome</keyword>
<sequence>MRMLETIVLLLLQASIGSSALIALVLLVRRWREGPMLPRMLPLLWLLVLVKLLVPALPATPLQLMPHVAGLSGPSSPALQEPSSAGAVTASAEQAAPGLPEGAGLASADFSDSASPAGAGLHPATPMQQASGEAAAGGAWLRIAAFAWLAGLIALSSIGLFAALRFRHRLKQAIPVTESAVLRQLDALSGQLGLRRRVRLYEHADRSGPCVYGLMRPAIYLPAGFAVEADPRQLSHVLLHELTHVKRNDLPLGALWSLAAAIYWFNPLVWLALRSVKADREVACDAGVLDLLGMQERTAYGTTLLQLARRPGPRPHFALPFARFPRKRGKRKLDELKRRIGMIASFREASSYRLSYPALALAVAAGLALILTISVPLRSSAATEAPPTSEAGRGSESLGITRIMDDFKWFSSLDRLRVHASFDFKVPDALPEGYKLSYLNLQQAWQINPELSTITYESGKTSDTYRREFVLKVSKEDLRNEYKEKPGSELRTSAPAMWGEAAPITFRHEPATFAGIPGTLVTQIQTYAWHLPEHAKTFVWEDGGIWYALEYFSENHSREEGLPQHWKNLSDAQRDQVLRSFVWPDQLQRTDYSGEGQSFPLYDTDDLADARRSLGFEPALPRALLKDRLRIRDARMMFRDDQYADDPFHILSDALRTTYRAPSEKPIGDLNAEVVFYQSRGPLADEEKLLSSSRIWIQGLEVTSVMDPTSNFNPYGIDKGFQDLGYSHRYYFWEHEGLHYLAFFRDLDEVQPELLRELVIKTLEPAASQPGPE</sequence>
<reference evidence="3 4" key="1">
    <citation type="submission" date="2020-04" db="EMBL/GenBank/DDBJ databases">
        <title>Novel Paenibacillus strain UniB2 isolated from commercial digestive syrup.</title>
        <authorList>
            <person name="Thorat V."/>
            <person name="Kirdat K."/>
            <person name="Tiwarekar B."/>
            <person name="Yadav A."/>
        </authorList>
    </citation>
    <scope>NUCLEOTIDE SEQUENCE [LARGE SCALE GENOMIC DNA]</scope>
    <source>
        <strain evidence="3 4">UniB2</strain>
    </source>
</reference>
<gene>
    <name evidence="3" type="ORF">HGI30_22660</name>
</gene>
<name>A0A6H2H310_9BACL</name>
<dbReference type="Pfam" id="PF05569">
    <property type="entry name" value="Peptidase_M56"/>
    <property type="match status" value="1"/>
</dbReference>
<evidence type="ECO:0000313" key="3">
    <source>
        <dbReference type="EMBL" id="QJC54047.1"/>
    </source>
</evidence>
<feature type="transmembrane region" description="Helical" evidence="1">
    <location>
        <begin position="6"/>
        <end position="28"/>
    </location>
</feature>
<evidence type="ECO:0000313" key="4">
    <source>
        <dbReference type="Proteomes" id="UP000502136"/>
    </source>
</evidence>
<feature type="transmembrane region" description="Helical" evidence="1">
    <location>
        <begin position="40"/>
        <end position="57"/>
    </location>
</feature>
<keyword evidence="1" id="KW-1133">Transmembrane helix</keyword>
<feature type="transmembrane region" description="Helical" evidence="1">
    <location>
        <begin position="139"/>
        <end position="164"/>
    </location>
</feature>
<dbReference type="RefSeq" id="WP_168909575.1">
    <property type="nucleotide sequence ID" value="NZ_CP051428.1"/>
</dbReference>
<dbReference type="AlphaFoldDB" id="A0A6H2H310"/>
<keyword evidence="1" id="KW-0472">Membrane</keyword>
<dbReference type="Proteomes" id="UP000502136">
    <property type="component" value="Chromosome"/>
</dbReference>
<dbReference type="PANTHER" id="PTHR34978">
    <property type="entry name" value="POSSIBLE SENSOR-TRANSDUCER PROTEIN BLAR"/>
    <property type="match status" value="1"/>
</dbReference>
<dbReference type="InterPro" id="IPR008756">
    <property type="entry name" value="Peptidase_M56"/>
</dbReference>
<evidence type="ECO:0000256" key="1">
    <source>
        <dbReference type="SAM" id="Phobius"/>
    </source>
</evidence>